<keyword evidence="2" id="KW-1133">Transmembrane helix</keyword>
<feature type="domain" description="LytR/CpsA/Psr regulator C-terminal" evidence="3">
    <location>
        <begin position="67"/>
        <end position="153"/>
    </location>
</feature>
<feature type="transmembrane region" description="Helical" evidence="2">
    <location>
        <begin position="20"/>
        <end position="40"/>
    </location>
</feature>
<dbReference type="Pfam" id="PF13399">
    <property type="entry name" value="LytR_C"/>
    <property type="match status" value="2"/>
</dbReference>
<feature type="domain" description="LytR/CpsA/Psr regulator C-terminal" evidence="3">
    <location>
        <begin position="169"/>
        <end position="256"/>
    </location>
</feature>
<dbReference type="RefSeq" id="WP_171244323.1">
    <property type="nucleotide sequence ID" value="NZ_JABEPQ010000003.1"/>
</dbReference>
<dbReference type="InterPro" id="IPR050922">
    <property type="entry name" value="LytR/CpsA/Psr_CW_biosynth"/>
</dbReference>
<gene>
    <name evidence="4" type="ORF">HJG52_14425</name>
</gene>
<keyword evidence="5" id="KW-1185">Reference proteome</keyword>
<dbReference type="InterPro" id="IPR027381">
    <property type="entry name" value="LytR/CpsA/Psr_C"/>
</dbReference>
<dbReference type="PANTHER" id="PTHR33392:SF6">
    <property type="entry name" value="POLYISOPRENYL-TEICHOIC ACID--PEPTIDOGLYCAN TEICHOIC ACID TRANSFERASE TAGU"/>
    <property type="match status" value="1"/>
</dbReference>
<dbReference type="AlphaFoldDB" id="A0A849HKX0"/>
<proteinExistence type="predicted"/>
<protein>
    <submittedName>
        <fullName evidence="4">LytR C-terminal domain-containing protein</fullName>
    </submittedName>
</protein>
<reference evidence="4 5" key="1">
    <citation type="submission" date="2020-04" db="EMBL/GenBank/DDBJ databases">
        <title>Knoellia sp. isolate from air conditioner.</title>
        <authorList>
            <person name="Chea S."/>
            <person name="Kim D.-U."/>
        </authorList>
    </citation>
    <scope>NUCLEOTIDE SEQUENCE [LARGE SCALE GENOMIC DNA]</scope>
    <source>
        <strain evidence="4 5">DB2414S</strain>
    </source>
</reference>
<evidence type="ECO:0000256" key="2">
    <source>
        <dbReference type="SAM" id="Phobius"/>
    </source>
</evidence>
<evidence type="ECO:0000313" key="4">
    <source>
        <dbReference type="EMBL" id="NNM47194.1"/>
    </source>
</evidence>
<keyword evidence="2" id="KW-0812">Transmembrane</keyword>
<dbReference type="Proteomes" id="UP000588586">
    <property type="component" value="Unassembled WGS sequence"/>
</dbReference>
<feature type="compositionally biased region" description="Pro residues" evidence="1">
    <location>
        <begin position="264"/>
        <end position="275"/>
    </location>
</feature>
<evidence type="ECO:0000259" key="3">
    <source>
        <dbReference type="Pfam" id="PF13399"/>
    </source>
</evidence>
<dbReference type="Gene3D" id="3.30.70.2390">
    <property type="match status" value="2"/>
</dbReference>
<keyword evidence="2" id="KW-0472">Membrane</keyword>
<sequence>MKDENLTPIQIWRKKRLRQILLFVTIPGVLLGTASITAAYSSGLLTPPPPKPACTPDVVPAPARSSFTVNVMNATGKQGVASEVAAGLGKRGFKIVGISNAPKSWYVTQPAVVHYGPKGLDQALLAQSQIPGAKLFEDGRDGTSVDVVVGLGYKEMVPVPPRLAPIPSEVTVNVYNTTWKTGFAKTVADQVKARGFKVKDVANDPLRTMQLGTAVIRYGERGDLNAALLKGHVPDAELVKDARADASVDLVIGNKFTELVPEADVPPLPPRPKPVTPTVARPCSS</sequence>
<feature type="compositionally biased region" description="Low complexity" evidence="1">
    <location>
        <begin position="276"/>
        <end position="285"/>
    </location>
</feature>
<dbReference type="PANTHER" id="PTHR33392">
    <property type="entry name" value="POLYISOPRENYL-TEICHOIC ACID--PEPTIDOGLYCAN TEICHOIC ACID TRANSFERASE TAGU"/>
    <property type="match status" value="1"/>
</dbReference>
<accession>A0A849HKX0</accession>
<feature type="region of interest" description="Disordered" evidence="1">
    <location>
        <begin position="264"/>
        <end position="285"/>
    </location>
</feature>
<name>A0A849HKX0_9MICO</name>
<dbReference type="EMBL" id="JABEPQ010000003">
    <property type="protein sequence ID" value="NNM47194.1"/>
    <property type="molecule type" value="Genomic_DNA"/>
</dbReference>
<comment type="caution">
    <text evidence="4">The sequence shown here is derived from an EMBL/GenBank/DDBJ whole genome shotgun (WGS) entry which is preliminary data.</text>
</comment>
<evidence type="ECO:0000256" key="1">
    <source>
        <dbReference type="SAM" id="MobiDB-lite"/>
    </source>
</evidence>
<evidence type="ECO:0000313" key="5">
    <source>
        <dbReference type="Proteomes" id="UP000588586"/>
    </source>
</evidence>
<organism evidence="4 5">
    <name type="scientific">Knoellia koreensis</name>
    <dbReference type="NCBI Taxonomy" id="2730921"/>
    <lineage>
        <taxon>Bacteria</taxon>
        <taxon>Bacillati</taxon>
        <taxon>Actinomycetota</taxon>
        <taxon>Actinomycetes</taxon>
        <taxon>Micrococcales</taxon>
        <taxon>Intrasporangiaceae</taxon>
        <taxon>Knoellia</taxon>
    </lineage>
</organism>